<organism evidence="2 3">
    <name type="scientific">Microctonus aethiopoides</name>
    <dbReference type="NCBI Taxonomy" id="144406"/>
    <lineage>
        <taxon>Eukaryota</taxon>
        <taxon>Metazoa</taxon>
        <taxon>Ecdysozoa</taxon>
        <taxon>Arthropoda</taxon>
        <taxon>Hexapoda</taxon>
        <taxon>Insecta</taxon>
        <taxon>Pterygota</taxon>
        <taxon>Neoptera</taxon>
        <taxon>Endopterygota</taxon>
        <taxon>Hymenoptera</taxon>
        <taxon>Apocrita</taxon>
        <taxon>Ichneumonoidea</taxon>
        <taxon>Braconidae</taxon>
        <taxon>Euphorinae</taxon>
        <taxon>Microctonus</taxon>
    </lineage>
</organism>
<sequence>MPSPFKLSGGKTFKRFERKIKSNMMDHKERKTKTPPKRRISTSPLNTNFPNSSERTALPPKLDITPPENTIIDEIPRGNMDSGEISILDQNIIKPPHFQVDASSGAKPKIIDEEMLKKRVQINREKATYREYRRENSDSSEEEVRMLDGSRTKSVTIRNRPNPLKEKTNLNQESQLDLDYRDILYSPGEPRVKNMNQLNLNDLPQAEYNQTHDYTPKDTPIKENYSLFHNNQMNHQTTCSNLINSADMFQRSHILHPNNIQNFNHSAENPVQYAPQNQLSRASHSAVNENVHYGINNNARHDNNYSNEMRQTYPAYTGYYPYIPQTNAYPSLPPYNTPQNQFNNYPEVPYNNIDYSHNPINENNQQPVHNHVAVNYPNVGEPLNTVHLGHYNPHTQQNFLQNTPHQGNSLLNPQVQNVNTYSANRRSRYHSSYLIPQSPGAVNAIRKVREWRLTFPTSGLDPVMINPEEFLFKLERKIIAEGLTSEVGLVILPQVLTGNALTWYACNYTTWHTWFDFVNDFNNVYVKPKSEREILNEIDQATCQENEAPLEFALRLQKLYNKLLTPPGILVQLSTIIDALPWKWILHLRTRPISIYNELFMTINQLEAVVKKRSAKKINKNESRGSRDSKSRNKLLSMQVACEDNTDSQQEDTSESSDASESEPEEKLQQIQTKNKVAPKRTVYPRIMGIR</sequence>
<reference evidence="2" key="1">
    <citation type="journal article" date="2023" name="bioRxiv">
        <title>Scaffold-level genome assemblies of two parasitoid biocontrol wasps reveal the parthenogenesis mechanism and an associated novel virus.</title>
        <authorList>
            <person name="Inwood S."/>
            <person name="Skelly J."/>
            <person name="Guhlin J."/>
            <person name="Harrop T."/>
            <person name="Goldson S."/>
            <person name="Dearden P."/>
        </authorList>
    </citation>
    <scope>NUCLEOTIDE SEQUENCE</scope>
    <source>
        <strain evidence="2">Irish</strain>
        <tissue evidence="2">Whole body</tissue>
    </source>
</reference>
<feature type="region of interest" description="Disordered" evidence="1">
    <location>
        <begin position="639"/>
        <end position="691"/>
    </location>
</feature>
<protein>
    <recommendedName>
        <fullName evidence="4">Retrotransposon gag domain-containing protein</fullName>
    </recommendedName>
</protein>
<feature type="compositionally biased region" description="Basic residues" evidence="1">
    <location>
        <begin position="30"/>
        <end position="40"/>
    </location>
</feature>
<evidence type="ECO:0000313" key="3">
    <source>
        <dbReference type="Proteomes" id="UP001168990"/>
    </source>
</evidence>
<accession>A0AA39EZS3</accession>
<evidence type="ECO:0000256" key="1">
    <source>
        <dbReference type="SAM" id="MobiDB-lite"/>
    </source>
</evidence>
<feature type="compositionally biased region" description="Basic and acidic residues" evidence="1">
    <location>
        <begin position="131"/>
        <end position="151"/>
    </location>
</feature>
<feature type="region of interest" description="Disordered" evidence="1">
    <location>
        <begin position="21"/>
        <end position="68"/>
    </location>
</feature>
<proteinExistence type="predicted"/>
<name>A0AA39EZS3_9HYME</name>
<dbReference type="EMBL" id="JAQQBS010001469">
    <property type="protein sequence ID" value="KAK0157168.1"/>
    <property type="molecule type" value="Genomic_DNA"/>
</dbReference>
<feature type="region of interest" description="Disordered" evidence="1">
    <location>
        <begin position="131"/>
        <end position="166"/>
    </location>
</feature>
<dbReference type="Proteomes" id="UP001168990">
    <property type="component" value="Unassembled WGS sequence"/>
</dbReference>
<evidence type="ECO:0008006" key="4">
    <source>
        <dbReference type="Google" id="ProtNLM"/>
    </source>
</evidence>
<reference evidence="2" key="2">
    <citation type="submission" date="2023-03" db="EMBL/GenBank/DDBJ databases">
        <authorList>
            <person name="Inwood S.N."/>
            <person name="Skelly J.G."/>
            <person name="Guhlin J."/>
            <person name="Harrop T.W.R."/>
            <person name="Goldson S.G."/>
            <person name="Dearden P.K."/>
        </authorList>
    </citation>
    <scope>NUCLEOTIDE SEQUENCE</scope>
    <source>
        <strain evidence="2">Irish</strain>
        <tissue evidence="2">Whole body</tissue>
    </source>
</reference>
<dbReference type="AlphaFoldDB" id="A0AA39EZS3"/>
<feature type="compositionally biased region" description="Acidic residues" evidence="1">
    <location>
        <begin position="644"/>
        <end position="664"/>
    </location>
</feature>
<feature type="compositionally biased region" description="Polar residues" evidence="1">
    <location>
        <begin position="41"/>
        <end position="55"/>
    </location>
</feature>
<evidence type="ECO:0000313" key="2">
    <source>
        <dbReference type="EMBL" id="KAK0157168.1"/>
    </source>
</evidence>
<keyword evidence="3" id="KW-1185">Reference proteome</keyword>
<comment type="caution">
    <text evidence="2">The sequence shown here is derived from an EMBL/GenBank/DDBJ whole genome shotgun (WGS) entry which is preliminary data.</text>
</comment>
<gene>
    <name evidence="2" type="ORF">PV328_011800</name>
</gene>